<accession>A0A841Q7X3</accession>
<gene>
    <name evidence="2" type="ORF">HNQ94_003178</name>
</gene>
<reference evidence="2 3" key="1">
    <citation type="submission" date="2020-08" db="EMBL/GenBank/DDBJ databases">
        <title>Genomic Encyclopedia of Type Strains, Phase IV (KMG-IV): sequencing the most valuable type-strain genomes for metagenomic binning, comparative biology and taxonomic classification.</title>
        <authorList>
            <person name="Goeker M."/>
        </authorList>
    </citation>
    <scope>NUCLEOTIDE SEQUENCE [LARGE SCALE GENOMIC DNA]</scope>
    <source>
        <strain evidence="2 3">DSM 19612</strain>
    </source>
</reference>
<sequence>MLSEGNTRRLLRNSEDVETPQRAFCASEEAQREPVESVVYFRSGWISTHQVTSQFLLHANK</sequence>
<dbReference type="AlphaFoldDB" id="A0A841Q7X3"/>
<keyword evidence="3" id="KW-1185">Reference proteome</keyword>
<organism evidence="2 3">
    <name type="scientific">Salirhabdus euzebyi</name>
    <dbReference type="NCBI Taxonomy" id="394506"/>
    <lineage>
        <taxon>Bacteria</taxon>
        <taxon>Bacillati</taxon>
        <taxon>Bacillota</taxon>
        <taxon>Bacilli</taxon>
        <taxon>Bacillales</taxon>
        <taxon>Bacillaceae</taxon>
        <taxon>Salirhabdus</taxon>
    </lineage>
</organism>
<proteinExistence type="predicted"/>
<dbReference type="Proteomes" id="UP000581688">
    <property type="component" value="Unassembled WGS sequence"/>
</dbReference>
<protein>
    <submittedName>
        <fullName evidence="2">Uncharacterized protein</fullName>
    </submittedName>
</protein>
<evidence type="ECO:0000313" key="3">
    <source>
        <dbReference type="Proteomes" id="UP000581688"/>
    </source>
</evidence>
<comment type="caution">
    <text evidence="2">The sequence shown here is derived from an EMBL/GenBank/DDBJ whole genome shotgun (WGS) entry which is preliminary data.</text>
</comment>
<evidence type="ECO:0000313" key="2">
    <source>
        <dbReference type="EMBL" id="MBB6454689.1"/>
    </source>
</evidence>
<name>A0A841Q7X3_9BACI</name>
<feature type="region of interest" description="Disordered" evidence="1">
    <location>
        <begin position="1"/>
        <end position="25"/>
    </location>
</feature>
<evidence type="ECO:0000256" key="1">
    <source>
        <dbReference type="SAM" id="MobiDB-lite"/>
    </source>
</evidence>
<dbReference type="EMBL" id="JACHGH010000011">
    <property type="protein sequence ID" value="MBB6454689.1"/>
    <property type="molecule type" value="Genomic_DNA"/>
</dbReference>